<evidence type="ECO:0000313" key="9">
    <source>
        <dbReference type="EMBL" id="SUZ99511.1"/>
    </source>
</evidence>
<dbReference type="InterPro" id="IPR005711">
    <property type="entry name" value="Ribosomal_uS5_euk/arc"/>
</dbReference>
<comment type="similarity">
    <text evidence="1">Belongs to the universal ribosomal protein uS5 family.</text>
</comment>
<dbReference type="InterPro" id="IPR005324">
    <property type="entry name" value="Ribosomal_uS5_C"/>
</dbReference>
<dbReference type="Pfam" id="PF00333">
    <property type="entry name" value="Ribosomal_S5"/>
    <property type="match status" value="1"/>
</dbReference>
<dbReference type="FunFam" id="3.30.230.10:FF:000002">
    <property type="entry name" value="30S ribosomal protein S5"/>
    <property type="match status" value="1"/>
</dbReference>
<dbReference type="Gene3D" id="3.30.160.20">
    <property type="match status" value="1"/>
</dbReference>
<dbReference type="InterPro" id="IPR000851">
    <property type="entry name" value="Ribosomal_uS5"/>
</dbReference>
<gene>
    <name evidence="9" type="ORF">METZ01_LOCUS52365</name>
</gene>
<dbReference type="InterPro" id="IPR014721">
    <property type="entry name" value="Ribsml_uS5_D2-typ_fold_subgr"/>
</dbReference>
<evidence type="ECO:0000256" key="6">
    <source>
        <dbReference type="ARBA" id="ARBA00035255"/>
    </source>
</evidence>
<dbReference type="AlphaFoldDB" id="A0A381S887"/>
<dbReference type="GO" id="GO:0003735">
    <property type="term" value="F:structural constituent of ribosome"/>
    <property type="evidence" value="ECO:0007669"/>
    <property type="project" value="InterPro"/>
</dbReference>
<dbReference type="SUPFAM" id="SSF54211">
    <property type="entry name" value="Ribosomal protein S5 domain 2-like"/>
    <property type="match status" value="1"/>
</dbReference>
<feature type="region of interest" description="Disordered" evidence="7">
    <location>
        <begin position="1"/>
        <end position="52"/>
    </location>
</feature>
<evidence type="ECO:0000256" key="5">
    <source>
        <dbReference type="ARBA" id="ARBA00023274"/>
    </source>
</evidence>
<evidence type="ECO:0000259" key="8">
    <source>
        <dbReference type="PROSITE" id="PS50881"/>
    </source>
</evidence>
<keyword evidence="4" id="KW-0689">Ribosomal protein</keyword>
<evidence type="ECO:0000256" key="7">
    <source>
        <dbReference type="SAM" id="MobiDB-lite"/>
    </source>
</evidence>
<dbReference type="Gene3D" id="3.30.230.10">
    <property type="match status" value="1"/>
</dbReference>
<dbReference type="Pfam" id="PF03719">
    <property type="entry name" value="Ribosomal_S5_C"/>
    <property type="match status" value="1"/>
</dbReference>
<evidence type="ECO:0000256" key="4">
    <source>
        <dbReference type="ARBA" id="ARBA00022980"/>
    </source>
</evidence>
<feature type="domain" description="S5 DRBM" evidence="8">
    <location>
        <begin position="97"/>
        <end position="160"/>
    </location>
</feature>
<evidence type="ECO:0000256" key="3">
    <source>
        <dbReference type="ARBA" id="ARBA00022884"/>
    </source>
</evidence>
<keyword evidence="5" id="KW-0687">Ribonucleoprotein</keyword>
<dbReference type="NCBIfam" id="TIGR01020">
    <property type="entry name" value="uS5_euk_arch"/>
    <property type="match status" value="1"/>
</dbReference>
<dbReference type="HAMAP" id="MF_01307_A">
    <property type="entry name" value="Ribosomal_uS5_A"/>
    <property type="match status" value="1"/>
</dbReference>
<dbReference type="PROSITE" id="PS50881">
    <property type="entry name" value="S5_DSRBD"/>
    <property type="match status" value="1"/>
</dbReference>
<keyword evidence="3" id="KW-0694">RNA-binding</keyword>
<feature type="compositionally biased region" description="Acidic residues" evidence="7">
    <location>
        <begin position="1"/>
        <end position="20"/>
    </location>
</feature>
<evidence type="ECO:0000256" key="2">
    <source>
        <dbReference type="ARBA" id="ARBA00022730"/>
    </source>
</evidence>
<keyword evidence="2" id="KW-0699">rRNA-binding</keyword>
<dbReference type="InterPro" id="IPR013810">
    <property type="entry name" value="Ribosomal_uS5_N"/>
</dbReference>
<dbReference type="PANTHER" id="PTHR13718">
    <property type="entry name" value="RIBOSOMAL S SUBUNIT"/>
    <property type="match status" value="1"/>
</dbReference>
<dbReference type="SUPFAM" id="SSF54768">
    <property type="entry name" value="dsRNA-binding domain-like"/>
    <property type="match status" value="1"/>
</dbReference>
<dbReference type="InterPro" id="IPR020568">
    <property type="entry name" value="Ribosomal_Su5_D2-typ_SF"/>
</dbReference>
<reference evidence="9" key="1">
    <citation type="submission" date="2018-05" db="EMBL/GenBank/DDBJ databases">
        <authorList>
            <person name="Lanie J.A."/>
            <person name="Ng W.-L."/>
            <person name="Kazmierczak K.M."/>
            <person name="Andrzejewski T.M."/>
            <person name="Davidsen T.M."/>
            <person name="Wayne K.J."/>
            <person name="Tettelin H."/>
            <person name="Glass J.I."/>
            <person name="Rusch D."/>
            <person name="Podicherti R."/>
            <person name="Tsui H.-C.T."/>
            <person name="Winkler M.E."/>
        </authorList>
    </citation>
    <scope>NUCLEOTIDE SEQUENCE</scope>
</reference>
<proteinExistence type="inferred from homology"/>
<dbReference type="EMBL" id="UINC01002710">
    <property type="protein sequence ID" value="SUZ99511.1"/>
    <property type="molecule type" value="Genomic_DNA"/>
</dbReference>
<organism evidence="9">
    <name type="scientific">marine metagenome</name>
    <dbReference type="NCBI Taxonomy" id="408172"/>
    <lineage>
        <taxon>unclassified sequences</taxon>
        <taxon>metagenomes</taxon>
        <taxon>ecological metagenomes</taxon>
    </lineage>
</organism>
<dbReference type="GO" id="GO:0019843">
    <property type="term" value="F:rRNA binding"/>
    <property type="evidence" value="ECO:0007669"/>
    <property type="project" value="UniProtKB-KW"/>
</dbReference>
<name>A0A381S887_9ZZZZ</name>
<dbReference type="InterPro" id="IPR047866">
    <property type="entry name" value="Ribosomal_uS5_arc"/>
</dbReference>
<dbReference type="PANTHER" id="PTHR13718:SF4">
    <property type="entry name" value="40S RIBOSOMAL PROTEIN S2"/>
    <property type="match status" value="1"/>
</dbReference>
<dbReference type="NCBIfam" id="NF003125">
    <property type="entry name" value="PRK04044.1"/>
    <property type="match status" value="1"/>
</dbReference>
<dbReference type="GO" id="GO:0022627">
    <property type="term" value="C:cytosolic small ribosomal subunit"/>
    <property type="evidence" value="ECO:0007669"/>
    <property type="project" value="TreeGrafter"/>
</dbReference>
<accession>A0A381S887</accession>
<evidence type="ECO:0000256" key="1">
    <source>
        <dbReference type="ARBA" id="ARBA00008945"/>
    </source>
</evidence>
<dbReference type="GO" id="GO:0006412">
    <property type="term" value="P:translation"/>
    <property type="evidence" value="ECO:0007669"/>
    <property type="project" value="InterPro"/>
</dbReference>
<sequence>MSEEEITEAATEEISEEPEPENLAPGLAMARAPPEEKEGDARRRRGPDPLAALRAWQPRTRLGRMVMNGQVYTYEQALETGLPMREIEIVDALLPDLDDDVLSVNMIQRMTDSGRRVRFNVLCVVGNGDGYVGISVCKGKEVASTIRKAIDKAKLNIIPVMRGNGSWESSEGPGTSVPFKVTGRSGSTRITLMPAPAGKGLVIGDYGRRVLNLAGITDVWSRSAGQTRTTINFARATFNALVEMNLTRITDEERRRLNITQGRTMK</sequence>
<protein>
    <recommendedName>
        <fullName evidence="6">Small ribosomal subunit protein uS5</fullName>
    </recommendedName>
</protein>